<evidence type="ECO:0000256" key="2">
    <source>
        <dbReference type="ARBA" id="ARBA00022729"/>
    </source>
</evidence>
<dbReference type="SUPFAM" id="SSF53822">
    <property type="entry name" value="Periplasmic binding protein-like I"/>
    <property type="match status" value="1"/>
</dbReference>
<feature type="signal peptide" evidence="3">
    <location>
        <begin position="1"/>
        <end position="21"/>
    </location>
</feature>
<evidence type="ECO:0000313" key="5">
    <source>
        <dbReference type="EMBL" id="MDQ4213668.1"/>
    </source>
</evidence>
<name>A0ABU0XEX1_9MICO</name>
<dbReference type="PANTHER" id="PTHR30483:SF38">
    <property type="entry name" value="BLR7848 PROTEIN"/>
    <property type="match status" value="1"/>
</dbReference>
<keyword evidence="2 3" id="KW-0732">Signal</keyword>
<comment type="similarity">
    <text evidence="1">Belongs to the leucine-binding protein family.</text>
</comment>
<dbReference type="InterPro" id="IPR051010">
    <property type="entry name" value="BCAA_transport"/>
</dbReference>
<proteinExistence type="inferred from homology"/>
<dbReference type="PROSITE" id="PS51257">
    <property type="entry name" value="PROKAR_LIPOPROTEIN"/>
    <property type="match status" value="1"/>
</dbReference>
<dbReference type="PANTHER" id="PTHR30483">
    <property type="entry name" value="LEUCINE-SPECIFIC-BINDING PROTEIN"/>
    <property type="match status" value="1"/>
</dbReference>
<dbReference type="InterPro" id="IPR028082">
    <property type="entry name" value="Peripla_BP_I"/>
</dbReference>
<dbReference type="RefSeq" id="WP_308488606.1">
    <property type="nucleotide sequence ID" value="NZ_JAVFCB010000003.1"/>
</dbReference>
<keyword evidence="6" id="KW-1185">Reference proteome</keyword>
<reference evidence="5 6" key="1">
    <citation type="submission" date="2023-08" db="EMBL/GenBank/DDBJ databases">
        <title>Microbacterium sp. nov., isolated from a waste landfill.</title>
        <authorList>
            <person name="Wen W."/>
        </authorList>
    </citation>
    <scope>NUCLEOTIDE SEQUENCE [LARGE SCALE GENOMIC DNA]</scope>
    <source>
        <strain evidence="5 6">ASV81</strain>
    </source>
</reference>
<evidence type="ECO:0000259" key="4">
    <source>
        <dbReference type="Pfam" id="PF13458"/>
    </source>
</evidence>
<dbReference type="InterPro" id="IPR028081">
    <property type="entry name" value="Leu-bd"/>
</dbReference>
<protein>
    <submittedName>
        <fullName evidence="5">ABC transporter substrate-binding protein</fullName>
    </submittedName>
</protein>
<evidence type="ECO:0000313" key="6">
    <source>
        <dbReference type="Proteomes" id="UP001230289"/>
    </source>
</evidence>
<sequence>MRRTRITATVAAFAISALALAGCSGGQADAKPAASGDSTPIKVVVLGGIGAKGILANNATTSVTSAQASVAAINDKGGILGRKVQIQVVDDTGDPTVAVTKLRELMAGKDKPDVVLNSGPSTVTEAMMPIVTQNKVLSFDIGPTVTSGDPKKNPYNFDLSAGVPDYINSFAEEMKKRKVKKVAILHGSSAYGELFGTVTKDSFAKAGMTVTGDEGYDIAALDMTPQIEALQQGKPDVLVLDAYGAPLGYVLQGIEKLGWNIPIMGNTSVSATGLIATAPPTGVLGTSAVKNLTMQVFTSTKHDAKDKAVNDAVAQMKKAGDIKSSLILAYNYDSMFLVKAAAEKAGKFDAAAISKALIDPKVQKSAGTAILSEYAFTADSHTPHVKPGDFLFISPGPLVDGQFQ</sequence>
<dbReference type="EMBL" id="JAVFCB010000003">
    <property type="protein sequence ID" value="MDQ4213668.1"/>
    <property type="molecule type" value="Genomic_DNA"/>
</dbReference>
<accession>A0ABU0XEX1</accession>
<evidence type="ECO:0000256" key="3">
    <source>
        <dbReference type="SAM" id="SignalP"/>
    </source>
</evidence>
<feature type="chain" id="PRO_5046195381" evidence="3">
    <location>
        <begin position="22"/>
        <end position="404"/>
    </location>
</feature>
<organism evidence="5 6">
    <name type="scientific">Microbacterium capsulatum</name>
    <dbReference type="NCBI Taxonomy" id="3041921"/>
    <lineage>
        <taxon>Bacteria</taxon>
        <taxon>Bacillati</taxon>
        <taxon>Actinomycetota</taxon>
        <taxon>Actinomycetes</taxon>
        <taxon>Micrococcales</taxon>
        <taxon>Microbacteriaceae</taxon>
        <taxon>Microbacterium</taxon>
    </lineage>
</organism>
<dbReference type="Gene3D" id="3.40.50.2300">
    <property type="match status" value="2"/>
</dbReference>
<evidence type="ECO:0000256" key="1">
    <source>
        <dbReference type="ARBA" id="ARBA00010062"/>
    </source>
</evidence>
<feature type="domain" description="Leucine-binding protein" evidence="4">
    <location>
        <begin position="41"/>
        <end position="381"/>
    </location>
</feature>
<comment type="caution">
    <text evidence="5">The sequence shown here is derived from an EMBL/GenBank/DDBJ whole genome shotgun (WGS) entry which is preliminary data.</text>
</comment>
<gene>
    <name evidence="5" type="ORF">RBR11_07030</name>
</gene>
<dbReference type="Proteomes" id="UP001230289">
    <property type="component" value="Unassembled WGS sequence"/>
</dbReference>
<dbReference type="Pfam" id="PF13458">
    <property type="entry name" value="Peripla_BP_6"/>
    <property type="match status" value="1"/>
</dbReference>